<dbReference type="EMBL" id="REGN01001894">
    <property type="protein sequence ID" value="RNA31791.1"/>
    <property type="molecule type" value="Genomic_DNA"/>
</dbReference>
<dbReference type="InterPro" id="IPR036465">
    <property type="entry name" value="vWFA_dom_sf"/>
</dbReference>
<dbReference type="STRING" id="10195.A0A3M7S7P2"/>
<dbReference type="OrthoDB" id="301415at2759"/>
<dbReference type="SUPFAM" id="SSF53300">
    <property type="entry name" value="vWA-like"/>
    <property type="match status" value="1"/>
</dbReference>
<evidence type="ECO:0000313" key="1">
    <source>
        <dbReference type="EMBL" id="RNA31791.1"/>
    </source>
</evidence>
<dbReference type="Gene3D" id="3.40.50.410">
    <property type="entry name" value="von Willebrand factor, type A domain"/>
    <property type="match status" value="1"/>
</dbReference>
<sequence>AVTILDSQRQKRAIDKKIERIAKSGAVIKTKKMAEIKKNIHNLEALKPKAGSFSGAMAKKFKRWVRKLEAKDFEFFALCLPTEPWKKLADLCHFNSEKDFPNAPWFLPFCFGQSPPEGSKVDKCRNITSENVNQLISDFDIPYRLVKNFKTSLNNQSKKVIAERQVKLDTILWYYEDLHSPEVDDIIRARLERGEKVELGYGKLMERLLLFKDYIGKNKTLNSESLLSLLIPIAEKNLKSFRSTLASPVAVLGDASSSMNVAIRTSTIISSLLATICEAKLSFFNHKNFKSTLEPKDIKDVLQVAHDTRASGSTAPAASLVPYFDNKEVIKTFIIVTDEEENTNAETKDKKSWRFFELFMEYRKNVYPASLIFVSFLNQQHSEGQMYRSFLKENVPDVMQFKFSRARPDLTKLDSILGSICSKSSKSFAGDLENIESNLRLNGLTKFLKEINLNSS</sequence>
<organism evidence="1 2">
    <name type="scientific">Brachionus plicatilis</name>
    <name type="common">Marine rotifer</name>
    <name type="synonym">Brachionus muelleri</name>
    <dbReference type="NCBI Taxonomy" id="10195"/>
    <lineage>
        <taxon>Eukaryota</taxon>
        <taxon>Metazoa</taxon>
        <taxon>Spiralia</taxon>
        <taxon>Gnathifera</taxon>
        <taxon>Rotifera</taxon>
        <taxon>Eurotatoria</taxon>
        <taxon>Monogononta</taxon>
        <taxon>Pseudotrocha</taxon>
        <taxon>Ploima</taxon>
        <taxon>Brachionidae</taxon>
        <taxon>Brachionus</taxon>
    </lineage>
</organism>
<accession>A0A3M7S7P2</accession>
<reference evidence="1 2" key="1">
    <citation type="journal article" date="2018" name="Sci. Rep.">
        <title>Genomic signatures of local adaptation to the degree of environmental predictability in rotifers.</title>
        <authorList>
            <person name="Franch-Gras L."/>
            <person name="Hahn C."/>
            <person name="Garcia-Roger E.M."/>
            <person name="Carmona M.J."/>
            <person name="Serra M."/>
            <person name="Gomez A."/>
        </authorList>
    </citation>
    <scope>NUCLEOTIDE SEQUENCE [LARGE SCALE GENOMIC DNA]</scope>
    <source>
        <strain evidence="1">HYR1</strain>
    </source>
</reference>
<proteinExistence type="predicted"/>
<dbReference type="Proteomes" id="UP000276133">
    <property type="component" value="Unassembled WGS sequence"/>
</dbReference>
<name>A0A3M7S7P2_BRAPC</name>
<protein>
    <submittedName>
        <fullName evidence="1">Ubox domain containing</fullName>
    </submittedName>
</protein>
<gene>
    <name evidence="1" type="ORF">BpHYR1_049177</name>
</gene>
<comment type="caution">
    <text evidence="1">The sequence shown here is derived from an EMBL/GenBank/DDBJ whole genome shotgun (WGS) entry which is preliminary data.</text>
</comment>
<evidence type="ECO:0000313" key="2">
    <source>
        <dbReference type="Proteomes" id="UP000276133"/>
    </source>
</evidence>
<dbReference type="AlphaFoldDB" id="A0A3M7S7P2"/>
<feature type="non-terminal residue" evidence="1">
    <location>
        <position position="1"/>
    </location>
</feature>
<keyword evidence="2" id="KW-1185">Reference proteome</keyword>